<reference evidence="2 3" key="1">
    <citation type="submission" date="2024-05" db="EMBL/GenBank/DDBJ databases">
        <title>Roseateles sp. DJS-2-20 16S ribosomal RNA gene Genome sequencing and assembly.</title>
        <authorList>
            <person name="Woo H."/>
        </authorList>
    </citation>
    <scope>NUCLEOTIDE SEQUENCE [LARGE SCALE GENOMIC DNA]</scope>
    <source>
        <strain evidence="2 3">DJS-2-20</strain>
    </source>
</reference>
<dbReference type="Gene3D" id="3.90.1200.10">
    <property type="match status" value="1"/>
</dbReference>
<dbReference type="Proteomes" id="UP001495147">
    <property type="component" value="Unassembled WGS sequence"/>
</dbReference>
<organism evidence="2 3">
    <name type="scientific">Roseateles paludis</name>
    <dbReference type="NCBI Taxonomy" id="3145238"/>
    <lineage>
        <taxon>Bacteria</taxon>
        <taxon>Pseudomonadati</taxon>
        <taxon>Pseudomonadota</taxon>
        <taxon>Betaproteobacteria</taxon>
        <taxon>Burkholderiales</taxon>
        <taxon>Sphaerotilaceae</taxon>
        <taxon>Roseateles</taxon>
    </lineage>
</organism>
<dbReference type="SUPFAM" id="SSF56112">
    <property type="entry name" value="Protein kinase-like (PK-like)"/>
    <property type="match status" value="1"/>
</dbReference>
<comment type="caution">
    <text evidence="2">The sequence shown here is derived from an EMBL/GenBank/DDBJ whole genome shotgun (WGS) entry which is preliminary data.</text>
</comment>
<gene>
    <name evidence="2" type="ORF">ABDJ85_01075</name>
</gene>
<evidence type="ECO:0000259" key="1">
    <source>
        <dbReference type="Pfam" id="PF19974"/>
    </source>
</evidence>
<feature type="domain" description="Ternary complex associated" evidence="1">
    <location>
        <begin position="371"/>
        <end position="507"/>
    </location>
</feature>
<dbReference type="InterPro" id="IPR045544">
    <property type="entry name" value="TCAD9"/>
</dbReference>
<keyword evidence="3" id="KW-1185">Reference proteome</keyword>
<dbReference type="InterPro" id="IPR011009">
    <property type="entry name" value="Kinase-like_dom_sf"/>
</dbReference>
<name>A0ABV0FVW5_9BURK</name>
<evidence type="ECO:0000313" key="2">
    <source>
        <dbReference type="EMBL" id="MEO3690040.1"/>
    </source>
</evidence>
<dbReference type="EMBL" id="JBDPZD010000001">
    <property type="protein sequence ID" value="MEO3690040.1"/>
    <property type="molecule type" value="Genomic_DNA"/>
</dbReference>
<sequence length="554" mass="61849">MAITAFSPGPKRRQVGFVGDMPDEAVQALERRGYEAYRLEPEHLAERFCFELTCAIVMTQDTKAYRRIEDELSVFALALNHDVRIFVRHAQDGLKKDALLEALNELKLTPSGFNGTEKRFFHGDWIDHDLPFVYAPFVRLVDPKATWDQVANTIVHNEAGPAPSRSLKIEITGVDGKVVPLNDETEMLIRRAFDNCERVSLFGKGNGLSGVGAYEGYAYLGTGLGGKWPYKFFVKLGGRVKVAREFHKYGATLLENVPFHLGPRLRRERCVLGAEHGLIVSDFVLGAETICESAREGRGVAAIANLFNVTLLPWRRAAGPEKPPLANFALQVLRDDKEADREVPKHRLDRRKAFKARTSLDDLRQIIQALPPSTPVLTGMVHGDLHATNVLVRGHDAVIIDLERVNANAPLLFDAASLEAGLFVDGFVKDPRSAKGILDSILPLYEIDAFEKEDHHCDPADRSAWFMDCVRQIRMQARQMELVRLQYALVLAAAFLKKACNSEDFAANVPKRHRVTFDKPPTHPDTAREALRTLAYTIGERIILGLASRQGKSS</sequence>
<evidence type="ECO:0000313" key="3">
    <source>
        <dbReference type="Proteomes" id="UP001495147"/>
    </source>
</evidence>
<dbReference type="Pfam" id="PF19974">
    <property type="entry name" value="TCAD9"/>
    <property type="match status" value="1"/>
</dbReference>
<dbReference type="RefSeq" id="WP_347702875.1">
    <property type="nucleotide sequence ID" value="NZ_JBDPZD010000001.1"/>
</dbReference>
<protein>
    <submittedName>
        <fullName evidence="2">Phosphotransferase</fullName>
    </submittedName>
</protein>
<proteinExistence type="predicted"/>
<accession>A0ABV0FVW5</accession>